<dbReference type="EMBL" id="FOTI01000024">
    <property type="protein sequence ID" value="SFL68844.1"/>
    <property type="molecule type" value="Genomic_DNA"/>
</dbReference>
<dbReference type="STRING" id="29563.SAMN02983006_01787"/>
<dbReference type="RefSeq" id="WP_089861868.1">
    <property type="nucleotide sequence ID" value="NZ_FOTI01000024.1"/>
</dbReference>
<evidence type="ECO:0000313" key="1">
    <source>
        <dbReference type="EMBL" id="SFL68844.1"/>
    </source>
</evidence>
<reference evidence="1 2" key="1">
    <citation type="submission" date="2016-10" db="EMBL/GenBank/DDBJ databases">
        <authorList>
            <person name="de Groot N.N."/>
        </authorList>
    </citation>
    <scope>NUCLEOTIDE SEQUENCE [LARGE SCALE GENOMIC DNA]</scope>
    <source>
        <strain evidence="1 2">ATCC 51327</strain>
    </source>
</reference>
<gene>
    <name evidence="1" type="ORF">SAMN02983006_01787</name>
</gene>
<evidence type="ECO:0008006" key="3">
    <source>
        <dbReference type="Google" id="ProtNLM"/>
    </source>
</evidence>
<accession>A0A1I4JQU1</accession>
<dbReference type="Proteomes" id="UP000199006">
    <property type="component" value="Unassembled WGS sequence"/>
</dbReference>
<proteinExistence type="predicted"/>
<evidence type="ECO:0000313" key="2">
    <source>
        <dbReference type="Proteomes" id="UP000199006"/>
    </source>
</evidence>
<protein>
    <recommendedName>
        <fullName evidence="3">DUF374 domain-containing protein</fullName>
    </recommendedName>
</protein>
<keyword evidence="2" id="KW-1185">Reference proteome</keyword>
<sequence length="212" mass="24504">MDKVSNLLAQLSEKLISFCFYSYIDFVYKTSKVNLVGQAEFFKSDYPEKFVFFIWHGDSYCFYPLLKGERLNIVTTKNKRGGVISRISQAFGYDVIRLPDYSENGDYIFKLRSKINSGGNSNLVVSADGPLGPYHEPKEFAFIMALFSRRRIVPVNIEVKRKIELKNRWDKLKFPLPFNQINVSVSQPIKLSKADRKDRFAAARDKIKSVMD</sequence>
<dbReference type="OrthoDB" id="9810508at2"/>
<name>A0A1I4JQU1_9FIRM</name>
<organism evidence="1 2">
    <name type="scientific">Halanaerobium salsuginis</name>
    <dbReference type="NCBI Taxonomy" id="29563"/>
    <lineage>
        <taxon>Bacteria</taxon>
        <taxon>Bacillati</taxon>
        <taxon>Bacillota</taxon>
        <taxon>Clostridia</taxon>
        <taxon>Halanaerobiales</taxon>
        <taxon>Halanaerobiaceae</taxon>
        <taxon>Halanaerobium</taxon>
    </lineage>
</organism>
<dbReference type="AlphaFoldDB" id="A0A1I4JQU1"/>